<organism evidence="2 3">
    <name type="scientific">Candidatus Mcinerneyibacterium aminivorans</name>
    <dbReference type="NCBI Taxonomy" id="2703815"/>
    <lineage>
        <taxon>Bacteria</taxon>
        <taxon>Candidatus Macinerneyibacteriota</taxon>
        <taxon>Candidatus Mcinerneyibacteria</taxon>
        <taxon>Candidatus Mcinerneyibacteriales</taxon>
        <taxon>Candidatus Mcinerneyibacteriaceae</taxon>
        <taxon>Candidatus Mcinerneyibacterium</taxon>
    </lineage>
</organism>
<sequence length="200" mass="23660">MISKFKMQDLKKLRNKIKELEDFIIDLETIPHYKKYKQVRQVRQLQNEIEKKLKEIGNNLELCSTKVKFNFESISNSYRLKKGKHEKQINKALFNKNVATQVLNNDSDEVKESKPKYVNKKNNTSEDSNLDRKIDKILSKIDIDSKNSEKYKKKIKNKINSVKNSKKYRDYKIKIKVGKNQDNKPKINLKLVKKNGQNSN</sequence>
<keyword evidence="1" id="KW-0175">Coiled coil</keyword>
<comment type="caution">
    <text evidence="2">The sequence shown here is derived from an EMBL/GenBank/DDBJ whole genome shotgun (WGS) entry which is preliminary data.</text>
</comment>
<accession>A0A5D0MIP4</accession>
<protein>
    <submittedName>
        <fullName evidence="2">Uncharacterized protein</fullName>
    </submittedName>
</protein>
<dbReference type="EMBL" id="VSIX01000029">
    <property type="protein sequence ID" value="TYB31795.1"/>
    <property type="molecule type" value="Genomic_DNA"/>
</dbReference>
<evidence type="ECO:0000313" key="3">
    <source>
        <dbReference type="Proteomes" id="UP000324143"/>
    </source>
</evidence>
<evidence type="ECO:0000313" key="2">
    <source>
        <dbReference type="EMBL" id="TYB31795.1"/>
    </source>
</evidence>
<feature type="coiled-coil region" evidence="1">
    <location>
        <begin position="10"/>
        <end position="59"/>
    </location>
</feature>
<keyword evidence="3" id="KW-1185">Reference proteome</keyword>
<gene>
    <name evidence="2" type="ORF">FXF47_02680</name>
</gene>
<proteinExistence type="predicted"/>
<dbReference type="AlphaFoldDB" id="A0A5D0MIP4"/>
<dbReference type="Proteomes" id="UP000324143">
    <property type="component" value="Unassembled WGS sequence"/>
</dbReference>
<reference evidence="2" key="1">
    <citation type="submission" date="2019-08" db="EMBL/GenBank/DDBJ databases">
        <title>Genomic characterization of a novel candidate phylum (ARYD3) from a high temperature, high salinity tertiary oil reservoir in north central Oklahoma, USA.</title>
        <authorList>
            <person name="Youssef N.H."/>
            <person name="Yadav A."/>
            <person name="Elshahed M.S."/>
        </authorList>
    </citation>
    <scope>NUCLEOTIDE SEQUENCE [LARGE SCALE GENOMIC DNA]</scope>
    <source>
        <strain evidence="2">ARYD3</strain>
    </source>
</reference>
<name>A0A5D0MIP4_9BACT</name>
<evidence type="ECO:0000256" key="1">
    <source>
        <dbReference type="SAM" id="Coils"/>
    </source>
</evidence>